<name>A0A829Y4Y7_9GAMM</name>
<dbReference type="Pfam" id="PF01882">
    <property type="entry name" value="DUF58"/>
    <property type="match status" value="1"/>
</dbReference>
<dbReference type="InterPro" id="IPR036465">
    <property type="entry name" value="vWFA_dom_sf"/>
</dbReference>
<dbReference type="RefSeq" id="WP_161810163.1">
    <property type="nucleotide sequence ID" value="NZ_BLJN01000001.1"/>
</dbReference>
<gene>
    <name evidence="2" type="ORF">GCM10011487_02370</name>
</gene>
<dbReference type="SUPFAM" id="SSF53300">
    <property type="entry name" value="vWA-like"/>
    <property type="match status" value="1"/>
</dbReference>
<dbReference type="PANTHER" id="PTHR33608:SF7">
    <property type="entry name" value="DUF58 DOMAIN-CONTAINING PROTEIN"/>
    <property type="match status" value="1"/>
</dbReference>
<dbReference type="InterPro" id="IPR002881">
    <property type="entry name" value="DUF58"/>
</dbReference>
<evidence type="ECO:0000313" key="2">
    <source>
        <dbReference type="EMBL" id="GFE78237.1"/>
    </source>
</evidence>
<evidence type="ECO:0000313" key="3">
    <source>
        <dbReference type="Proteomes" id="UP000445000"/>
    </source>
</evidence>
<feature type="domain" description="VWFA" evidence="1">
    <location>
        <begin position="84"/>
        <end position="267"/>
    </location>
</feature>
<organism evidence="2 3">
    <name type="scientific">Steroidobacter agaridevorans</name>
    <dbReference type="NCBI Taxonomy" id="2695856"/>
    <lineage>
        <taxon>Bacteria</taxon>
        <taxon>Pseudomonadati</taxon>
        <taxon>Pseudomonadota</taxon>
        <taxon>Gammaproteobacteria</taxon>
        <taxon>Steroidobacterales</taxon>
        <taxon>Steroidobacteraceae</taxon>
        <taxon>Steroidobacter</taxon>
    </lineage>
</organism>
<dbReference type="SMART" id="SM00327">
    <property type="entry name" value="VWA"/>
    <property type="match status" value="1"/>
</dbReference>
<comment type="caution">
    <text evidence="2">The sequence shown here is derived from an EMBL/GenBank/DDBJ whole genome shotgun (WGS) entry which is preliminary data.</text>
</comment>
<dbReference type="Proteomes" id="UP000445000">
    <property type="component" value="Unassembled WGS sequence"/>
</dbReference>
<sequence>MNAAASNRLLPPETLAGLANLELIARTAVEGFLTGLHRSPHYGFSQEFKEYRAYVEGDDPRFVDWNVFARTERTYIRRYEGETNTRLMILLDASASMGYGSHSISKLQYGKFLAAALAYLAARQHDPVGLIVFDEKVRTFRPATSRAGSLTAMIHAIDAVTPGNGTNLEACFQRFGEHLSRRGLVAVISDLYCNPEEMSRAVQPLAYRGHDIMLFQLLDPQEMRPNWRESVLLEDIETQRTLNVSPEYLATEYQQRLDNHLQSLRRAAANVGAHQLLITTDEPLDNALRRYLLLREGRT</sequence>
<dbReference type="EMBL" id="BLJN01000001">
    <property type="protein sequence ID" value="GFE78237.1"/>
    <property type="molecule type" value="Genomic_DNA"/>
</dbReference>
<evidence type="ECO:0000259" key="1">
    <source>
        <dbReference type="SMART" id="SM00327"/>
    </source>
</evidence>
<dbReference type="InterPro" id="IPR002035">
    <property type="entry name" value="VWF_A"/>
</dbReference>
<protein>
    <recommendedName>
        <fullName evidence="1">VWFA domain-containing protein</fullName>
    </recommendedName>
</protein>
<dbReference type="Gene3D" id="3.40.50.410">
    <property type="entry name" value="von Willebrand factor, type A domain"/>
    <property type="match status" value="1"/>
</dbReference>
<dbReference type="PANTHER" id="PTHR33608">
    <property type="entry name" value="BLL2464 PROTEIN"/>
    <property type="match status" value="1"/>
</dbReference>
<dbReference type="AlphaFoldDB" id="A0A829Y4Y7"/>
<reference evidence="3" key="1">
    <citation type="submission" date="2020-01" db="EMBL/GenBank/DDBJ databases">
        <title>'Steroidobacter agaridevorans' sp. nov., agar-degrading bacteria isolated from rhizosphere soils.</title>
        <authorList>
            <person name="Ikenaga M."/>
            <person name="Kataoka M."/>
            <person name="Murouchi A."/>
            <person name="Katsuragi S."/>
            <person name="Sakai M."/>
        </authorList>
    </citation>
    <scope>NUCLEOTIDE SEQUENCE [LARGE SCALE GENOMIC DNA]</scope>
    <source>
        <strain evidence="3">YU21-B</strain>
    </source>
</reference>
<keyword evidence="3" id="KW-1185">Reference proteome</keyword>
<accession>A0A829Y4Y7</accession>
<proteinExistence type="predicted"/>